<evidence type="ECO:0000313" key="4">
    <source>
        <dbReference type="Proteomes" id="UP001412067"/>
    </source>
</evidence>
<dbReference type="PANTHER" id="PTHR37185:SF3">
    <property type="entry name" value="MEMBRANE PROTEIN"/>
    <property type="match status" value="1"/>
</dbReference>
<feature type="compositionally biased region" description="Basic and acidic residues" evidence="1">
    <location>
        <begin position="60"/>
        <end position="70"/>
    </location>
</feature>
<keyword evidence="2" id="KW-0472">Membrane</keyword>
<proteinExistence type="predicted"/>
<keyword evidence="2" id="KW-0812">Transmembrane</keyword>
<gene>
    <name evidence="3" type="ORF">KSP40_PGU003382</name>
</gene>
<feature type="transmembrane region" description="Helical" evidence="2">
    <location>
        <begin position="281"/>
        <end position="302"/>
    </location>
</feature>
<feature type="compositionally biased region" description="Gly residues" evidence="1">
    <location>
        <begin position="72"/>
        <end position="92"/>
    </location>
</feature>
<comment type="caution">
    <text evidence="3">The sequence shown here is derived from an EMBL/GenBank/DDBJ whole genome shotgun (WGS) entry which is preliminary data.</text>
</comment>
<feature type="compositionally biased region" description="Gly residues" evidence="1">
    <location>
        <begin position="119"/>
        <end position="136"/>
    </location>
</feature>
<feature type="compositionally biased region" description="Basic and acidic residues" evidence="1">
    <location>
        <begin position="93"/>
        <end position="103"/>
    </location>
</feature>
<feature type="transmembrane region" description="Helical" evidence="2">
    <location>
        <begin position="246"/>
        <end position="269"/>
    </location>
</feature>
<dbReference type="Proteomes" id="UP001412067">
    <property type="component" value="Unassembled WGS sequence"/>
</dbReference>
<feature type="compositionally biased region" description="Polar residues" evidence="1">
    <location>
        <begin position="28"/>
        <end position="37"/>
    </location>
</feature>
<dbReference type="InterPro" id="IPR018710">
    <property type="entry name" value="DUF2232"/>
</dbReference>
<dbReference type="EMBL" id="JBBWWR010000006">
    <property type="protein sequence ID" value="KAK8965526.1"/>
    <property type="molecule type" value="Genomic_DNA"/>
</dbReference>
<feature type="transmembrane region" description="Helical" evidence="2">
    <location>
        <begin position="180"/>
        <end position="201"/>
    </location>
</feature>
<evidence type="ECO:0000256" key="1">
    <source>
        <dbReference type="SAM" id="MobiDB-lite"/>
    </source>
</evidence>
<protein>
    <submittedName>
        <fullName evidence="3">Uncharacterized protein</fullName>
    </submittedName>
</protein>
<keyword evidence="2" id="KW-1133">Transmembrane helix</keyword>
<organism evidence="3 4">
    <name type="scientific">Platanthera guangdongensis</name>
    <dbReference type="NCBI Taxonomy" id="2320717"/>
    <lineage>
        <taxon>Eukaryota</taxon>
        <taxon>Viridiplantae</taxon>
        <taxon>Streptophyta</taxon>
        <taxon>Embryophyta</taxon>
        <taxon>Tracheophyta</taxon>
        <taxon>Spermatophyta</taxon>
        <taxon>Magnoliopsida</taxon>
        <taxon>Liliopsida</taxon>
        <taxon>Asparagales</taxon>
        <taxon>Orchidaceae</taxon>
        <taxon>Orchidoideae</taxon>
        <taxon>Orchideae</taxon>
        <taxon>Orchidinae</taxon>
        <taxon>Platanthera</taxon>
    </lineage>
</organism>
<evidence type="ECO:0000313" key="3">
    <source>
        <dbReference type="EMBL" id="KAK8965526.1"/>
    </source>
</evidence>
<name>A0ABR2MPY6_9ASPA</name>
<keyword evidence="4" id="KW-1185">Reference proteome</keyword>
<feature type="transmembrane region" description="Helical" evidence="2">
    <location>
        <begin position="308"/>
        <end position="331"/>
    </location>
</feature>
<dbReference type="Pfam" id="PF09991">
    <property type="entry name" value="DUF2232"/>
    <property type="match status" value="1"/>
</dbReference>
<accession>A0ABR2MPY6</accession>
<dbReference type="PANTHER" id="PTHR37185">
    <property type="entry name" value="MEMBRANE PROTEIN"/>
    <property type="match status" value="1"/>
</dbReference>
<reference evidence="3 4" key="1">
    <citation type="journal article" date="2022" name="Nat. Plants">
        <title>Genomes of leafy and leafless Platanthera orchids illuminate the evolution of mycoheterotrophy.</title>
        <authorList>
            <person name="Li M.H."/>
            <person name="Liu K.W."/>
            <person name="Li Z."/>
            <person name="Lu H.C."/>
            <person name="Ye Q.L."/>
            <person name="Zhang D."/>
            <person name="Wang J.Y."/>
            <person name="Li Y.F."/>
            <person name="Zhong Z.M."/>
            <person name="Liu X."/>
            <person name="Yu X."/>
            <person name="Liu D.K."/>
            <person name="Tu X.D."/>
            <person name="Liu B."/>
            <person name="Hao Y."/>
            <person name="Liao X.Y."/>
            <person name="Jiang Y.T."/>
            <person name="Sun W.H."/>
            <person name="Chen J."/>
            <person name="Chen Y.Q."/>
            <person name="Ai Y."/>
            <person name="Zhai J.W."/>
            <person name="Wu S.S."/>
            <person name="Zhou Z."/>
            <person name="Hsiao Y.Y."/>
            <person name="Wu W.L."/>
            <person name="Chen Y.Y."/>
            <person name="Lin Y.F."/>
            <person name="Hsu J.L."/>
            <person name="Li C.Y."/>
            <person name="Wang Z.W."/>
            <person name="Zhao X."/>
            <person name="Zhong W.Y."/>
            <person name="Ma X.K."/>
            <person name="Ma L."/>
            <person name="Huang J."/>
            <person name="Chen G.Z."/>
            <person name="Huang M.Z."/>
            <person name="Huang L."/>
            <person name="Peng D.H."/>
            <person name="Luo Y.B."/>
            <person name="Zou S.Q."/>
            <person name="Chen S.P."/>
            <person name="Lan S."/>
            <person name="Tsai W.C."/>
            <person name="Van de Peer Y."/>
            <person name="Liu Z.J."/>
        </authorList>
    </citation>
    <scope>NUCLEOTIDE SEQUENCE [LARGE SCALE GENOMIC DNA]</scope>
    <source>
        <strain evidence="3">Lor288</strain>
    </source>
</reference>
<feature type="compositionally biased region" description="Low complexity" evidence="1">
    <location>
        <begin position="11"/>
        <end position="21"/>
    </location>
</feature>
<sequence length="354" mass="36923">MCGESNGFRTAGGAMMSSSSSNRECRETTTGSRNGSVGSPEHGPTEEATLWPVGAARRVGRQEKSGKESGRFPGGGNAGAGGGRAGEGGGEITRGDGASDLRGGESGGRTNTVERGGISPTGGGGDGGDDGGGSGDSGDDGGRDDGGGGDCMKCELRLLEVATFLTITGTGYMIRRELSIHNYFGCFFSLPIVISCMRWGLAAGRKTMVATAILLFVLSGPLKATTYLLMHGLVGLTMGSLWRLRLSWGVSLALCSLVRLIGVIGYIMITSFLIRENILNLITINVHASLTYVLTAIGVNVIPTMGAIYAIFGTLLMLNCGFFVFLLHILYSVFLTKLGMKASLALPRWLEKAI</sequence>
<feature type="transmembrane region" description="Helical" evidence="2">
    <location>
        <begin position="213"/>
        <end position="234"/>
    </location>
</feature>
<feature type="region of interest" description="Disordered" evidence="1">
    <location>
        <begin position="1"/>
        <end position="146"/>
    </location>
</feature>
<evidence type="ECO:0000256" key="2">
    <source>
        <dbReference type="SAM" id="Phobius"/>
    </source>
</evidence>